<dbReference type="EMBL" id="JADKPN010000001">
    <property type="protein sequence ID" value="MBF4761634.1"/>
    <property type="molecule type" value="Genomic_DNA"/>
</dbReference>
<feature type="domain" description="HTH tetR-type" evidence="3">
    <location>
        <begin position="8"/>
        <end position="68"/>
    </location>
</feature>
<gene>
    <name evidence="4" type="ORF">ISU07_00720</name>
</gene>
<comment type="caution">
    <text evidence="4">The sequence shown here is derived from an EMBL/GenBank/DDBJ whole genome shotgun (WGS) entry which is preliminary data.</text>
</comment>
<dbReference type="RefSeq" id="WP_194704840.1">
    <property type="nucleotide sequence ID" value="NZ_JADKPN010000001.1"/>
</dbReference>
<accession>A0A930V687</accession>
<dbReference type="Pfam" id="PF17940">
    <property type="entry name" value="TetR_C_31"/>
    <property type="match status" value="1"/>
</dbReference>
<name>A0A930V687_9ACTN</name>
<proteinExistence type="predicted"/>
<dbReference type="PANTHER" id="PTHR30055:SF231">
    <property type="entry name" value="TRANSCRIPTIONAL REGULATORY PROTEIN (PROBABLY DEOR-FAMILY)-RELATED"/>
    <property type="match status" value="1"/>
</dbReference>
<evidence type="ECO:0000259" key="3">
    <source>
        <dbReference type="PROSITE" id="PS50977"/>
    </source>
</evidence>
<dbReference type="GO" id="GO:0000976">
    <property type="term" value="F:transcription cis-regulatory region binding"/>
    <property type="evidence" value="ECO:0007669"/>
    <property type="project" value="TreeGrafter"/>
</dbReference>
<dbReference type="SUPFAM" id="SSF46689">
    <property type="entry name" value="Homeodomain-like"/>
    <property type="match status" value="1"/>
</dbReference>
<dbReference type="Proteomes" id="UP000640489">
    <property type="component" value="Unassembled WGS sequence"/>
</dbReference>
<feature type="DNA-binding region" description="H-T-H motif" evidence="2">
    <location>
        <begin position="31"/>
        <end position="50"/>
    </location>
</feature>
<dbReference type="InterPro" id="IPR041583">
    <property type="entry name" value="TetR_C_31"/>
</dbReference>
<dbReference type="PROSITE" id="PS50977">
    <property type="entry name" value="HTH_TETR_2"/>
    <property type="match status" value="1"/>
</dbReference>
<dbReference type="GO" id="GO:0003700">
    <property type="term" value="F:DNA-binding transcription factor activity"/>
    <property type="evidence" value="ECO:0007669"/>
    <property type="project" value="TreeGrafter"/>
</dbReference>
<organism evidence="4 5">
    <name type="scientific">Nocardioides islandensis</name>
    <dbReference type="NCBI Taxonomy" id="433663"/>
    <lineage>
        <taxon>Bacteria</taxon>
        <taxon>Bacillati</taxon>
        <taxon>Actinomycetota</taxon>
        <taxon>Actinomycetes</taxon>
        <taxon>Propionibacteriales</taxon>
        <taxon>Nocardioidaceae</taxon>
        <taxon>Nocardioides</taxon>
    </lineage>
</organism>
<evidence type="ECO:0000256" key="2">
    <source>
        <dbReference type="PROSITE-ProRule" id="PRU00335"/>
    </source>
</evidence>
<protein>
    <submittedName>
        <fullName evidence="4">TetR family transcriptional regulator</fullName>
    </submittedName>
</protein>
<reference evidence="4" key="1">
    <citation type="submission" date="2020-11" db="EMBL/GenBank/DDBJ databases">
        <title>Nocardioides sp. nov., isolated from Soil of Cynanchum wilfordii Hemsley rhizosphere.</title>
        <authorList>
            <person name="Lee J.-S."/>
            <person name="Suh M.K."/>
            <person name="Kim J.-S."/>
        </authorList>
    </citation>
    <scope>NUCLEOTIDE SEQUENCE</scope>
    <source>
        <strain evidence="4">KCTC 19275</strain>
    </source>
</reference>
<dbReference type="InterPro" id="IPR009057">
    <property type="entry name" value="Homeodomain-like_sf"/>
</dbReference>
<dbReference type="AlphaFoldDB" id="A0A930V687"/>
<keyword evidence="5" id="KW-1185">Reference proteome</keyword>
<keyword evidence="1 2" id="KW-0238">DNA-binding</keyword>
<dbReference type="Gene3D" id="1.10.357.10">
    <property type="entry name" value="Tetracycline Repressor, domain 2"/>
    <property type="match status" value="1"/>
</dbReference>
<sequence length="178" mass="19415">MPKGTVDPDRPLRIALAALEVVAERGVEGLTHRRVAAVAGIPLGSTTYHYATLDDLLAAAIVEAKRATDVELEAWARTLGPDTDLVRAVADYVMQALTHHWGRTVVEHELYLAALRRPQLSSLSQQWDDAFPAVLSQHVDPVVALAVALVVDGMFVRAFIHGMPTRADVEDVLRRLLG</sequence>
<evidence type="ECO:0000313" key="5">
    <source>
        <dbReference type="Proteomes" id="UP000640489"/>
    </source>
</evidence>
<dbReference type="InterPro" id="IPR001647">
    <property type="entry name" value="HTH_TetR"/>
</dbReference>
<evidence type="ECO:0000256" key="1">
    <source>
        <dbReference type="ARBA" id="ARBA00023125"/>
    </source>
</evidence>
<evidence type="ECO:0000313" key="4">
    <source>
        <dbReference type="EMBL" id="MBF4761634.1"/>
    </source>
</evidence>
<dbReference type="InterPro" id="IPR050109">
    <property type="entry name" value="HTH-type_TetR-like_transc_reg"/>
</dbReference>
<dbReference type="PANTHER" id="PTHR30055">
    <property type="entry name" value="HTH-TYPE TRANSCRIPTIONAL REGULATOR RUTR"/>
    <property type="match status" value="1"/>
</dbReference>